<dbReference type="RefSeq" id="XP_024695922.1">
    <property type="nucleotide sequence ID" value="XM_024842224.1"/>
</dbReference>
<proteinExistence type="predicted"/>
<dbReference type="VEuPathDB" id="FungiDB:P168DRAFT_93759"/>
<keyword evidence="2" id="KW-1185">Reference proteome</keyword>
<evidence type="ECO:0000313" key="1">
    <source>
        <dbReference type="EMBL" id="PKY07328.1"/>
    </source>
</evidence>
<gene>
    <name evidence="1" type="ORF">P168DRAFT_93759</name>
</gene>
<sequence length="194" mass="21717">MVKASSPLDVDHAWPMETSCDSALWLPTSSTYEKERIRSHVKIHHMLHGTALFPVWTLSRDPSLLRSLMLRYCEYAILRYRVGWPSCLALCPARQPSLLWRDFLISVPLKGAYVGTSGKSSAFAIDSLAKCLDCNQGYILLKRGARLRLRPPHCGPVSSRLTMRELLSNNGNALEADRRDGLDLFTTTPSTGTQ</sequence>
<comment type="caution">
    <text evidence="1">The sequence shown here is derived from an EMBL/GenBank/DDBJ whole genome shotgun (WGS) entry which is preliminary data.</text>
</comment>
<dbReference type="Proteomes" id="UP000234254">
    <property type="component" value="Unassembled WGS sequence"/>
</dbReference>
<dbReference type="AlphaFoldDB" id="A0A2I1DBT8"/>
<accession>A0A2I1DBT8</accession>
<protein>
    <submittedName>
        <fullName evidence="1">Uncharacterized protein</fullName>
    </submittedName>
</protein>
<organism evidence="1 2">
    <name type="scientific">Aspergillus campestris (strain IBT 28561)</name>
    <dbReference type="NCBI Taxonomy" id="1392248"/>
    <lineage>
        <taxon>Eukaryota</taxon>
        <taxon>Fungi</taxon>
        <taxon>Dikarya</taxon>
        <taxon>Ascomycota</taxon>
        <taxon>Pezizomycotina</taxon>
        <taxon>Eurotiomycetes</taxon>
        <taxon>Eurotiomycetidae</taxon>
        <taxon>Eurotiales</taxon>
        <taxon>Aspergillaceae</taxon>
        <taxon>Aspergillus</taxon>
        <taxon>Aspergillus subgen. Circumdati</taxon>
    </lineage>
</organism>
<evidence type="ECO:0000313" key="2">
    <source>
        <dbReference type="Proteomes" id="UP000234254"/>
    </source>
</evidence>
<name>A0A2I1DBT8_ASPC2</name>
<dbReference type="GeneID" id="36549753"/>
<dbReference type="EMBL" id="MSFM01000002">
    <property type="protein sequence ID" value="PKY07328.1"/>
    <property type="molecule type" value="Genomic_DNA"/>
</dbReference>
<reference evidence="1" key="1">
    <citation type="submission" date="2016-12" db="EMBL/GenBank/DDBJ databases">
        <title>The genomes of Aspergillus section Nigri reveals drivers in fungal speciation.</title>
        <authorList>
            <consortium name="DOE Joint Genome Institute"/>
            <person name="Vesth T.C."/>
            <person name="Nybo J."/>
            <person name="Theobald S."/>
            <person name="Brandl J."/>
            <person name="Frisvad J.C."/>
            <person name="Nielsen K.F."/>
            <person name="Lyhne E.K."/>
            <person name="Kogle M.E."/>
            <person name="Kuo A."/>
            <person name="Riley R."/>
            <person name="Clum A."/>
            <person name="Nolan M."/>
            <person name="Lipzen A."/>
            <person name="Salamov A."/>
            <person name="Henrissat B."/>
            <person name="Wiebenga A."/>
            <person name="De vries R.P."/>
            <person name="Grigoriev I.V."/>
            <person name="Mortensen U.H."/>
            <person name="Andersen M.R."/>
            <person name="Baker S.E."/>
        </authorList>
    </citation>
    <scope>NUCLEOTIDE SEQUENCE</scope>
    <source>
        <strain evidence="1">IBT 28561</strain>
    </source>
</reference>